<dbReference type="SUPFAM" id="SSF50630">
    <property type="entry name" value="Acid proteases"/>
    <property type="match status" value="1"/>
</dbReference>
<dbReference type="InterPro" id="IPR036034">
    <property type="entry name" value="PDZ_sf"/>
</dbReference>
<dbReference type="InterPro" id="IPR001995">
    <property type="entry name" value="Peptidase_A2_cat"/>
</dbReference>
<accession>A0ABP8PZB1</accession>
<evidence type="ECO:0000313" key="4">
    <source>
        <dbReference type="EMBL" id="GAA4495185.1"/>
    </source>
</evidence>
<keyword evidence="2" id="KW-0732">Signal</keyword>
<comment type="caution">
    <text evidence="4">The sequence shown here is derived from an EMBL/GenBank/DDBJ whole genome shotgun (WGS) entry which is preliminary data.</text>
</comment>
<dbReference type="Proteomes" id="UP001501243">
    <property type="component" value="Unassembled WGS sequence"/>
</dbReference>
<feature type="signal peptide" evidence="2">
    <location>
        <begin position="1"/>
        <end position="30"/>
    </location>
</feature>
<dbReference type="InterPro" id="IPR021109">
    <property type="entry name" value="Peptidase_aspartic_dom_sf"/>
</dbReference>
<evidence type="ECO:0000256" key="1">
    <source>
        <dbReference type="ARBA" id="ARBA00022801"/>
    </source>
</evidence>
<sequence>MQRRLSGKWCWLRRVLLAVLGLLLGSQSNAQPGPAANGIFTFTRPGRHKARVPFQSPRNLIIISARLNGQGPFNFLLDTGVASSLLTNPQLADSLGLAHGAEYRLQGVGGADSGLRAYEAPHVQVSLPGVVAASTTWLVLNNDVLDLSGYVGLPVQGIIGSDLFHSFVVTIHPEQRELVLLAPDRYKAPHGRRWASLPLTLDHDKAYVTAGVQQLGAAPTAAPLPLRLLLDTGAGHALSLETTADHRLRLPTQRLRTDLGRGLTGIVSGSLGRVAAVELGRYHLPQVLTSFPDSTQVHERLSGTERARHGSLGYEVLKRFTTVIDYPHGRLLLRPTPALRTPFEHDMCGLDLLATGPSYRQYLVLRVAPNSPAASVGIAEGEELVAINLIPAQFFSITDLNHMLHSQDGRVLLLLLRRRSGELYSASVKLKRQI</sequence>
<reference evidence="5" key="1">
    <citation type="journal article" date="2019" name="Int. J. Syst. Evol. Microbiol.">
        <title>The Global Catalogue of Microorganisms (GCM) 10K type strain sequencing project: providing services to taxonomists for standard genome sequencing and annotation.</title>
        <authorList>
            <consortium name="The Broad Institute Genomics Platform"/>
            <consortium name="The Broad Institute Genome Sequencing Center for Infectious Disease"/>
            <person name="Wu L."/>
            <person name="Ma J."/>
        </authorList>
    </citation>
    <scope>NUCLEOTIDE SEQUENCE [LARGE SCALE GENOMIC DNA]</scope>
    <source>
        <strain evidence="5">JCM 17841</strain>
    </source>
</reference>
<dbReference type="RefSeq" id="WP_208132543.1">
    <property type="nucleotide sequence ID" value="NZ_BAABGQ010000004.1"/>
</dbReference>
<gene>
    <name evidence="4" type="ORF">GCM10023172_06480</name>
</gene>
<feature type="domain" description="Peptidase A2" evidence="3">
    <location>
        <begin position="73"/>
        <end position="110"/>
    </location>
</feature>
<name>A0ABP8PZB1_9BACT</name>
<evidence type="ECO:0000256" key="2">
    <source>
        <dbReference type="SAM" id="SignalP"/>
    </source>
</evidence>
<dbReference type="CDD" id="cd05483">
    <property type="entry name" value="retropepsin_like_bacteria"/>
    <property type="match status" value="1"/>
</dbReference>
<protein>
    <recommendedName>
        <fullName evidence="3">Peptidase A2 domain-containing protein</fullName>
    </recommendedName>
</protein>
<dbReference type="EMBL" id="BAABGQ010000004">
    <property type="protein sequence ID" value="GAA4495185.1"/>
    <property type="molecule type" value="Genomic_DNA"/>
</dbReference>
<keyword evidence="5" id="KW-1185">Reference proteome</keyword>
<keyword evidence="1" id="KW-0378">Hydrolase</keyword>
<dbReference type="SUPFAM" id="SSF50156">
    <property type="entry name" value="PDZ domain-like"/>
    <property type="match status" value="1"/>
</dbReference>
<feature type="chain" id="PRO_5047441133" description="Peptidase A2 domain-containing protein" evidence="2">
    <location>
        <begin position="31"/>
        <end position="434"/>
    </location>
</feature>
<dbReference type="PROSITE" id="PS50175">
    <property type="entry name" value="ASP_PROT_RETROV"/>
    <property type="match status" value="1"/>
</dbReference>
<dbReference type="Gene3D" id="2.40.70.10">
    <property type="entry name" value="Acid Proteases"/>
    <property type="match status" value="2"/>
</dbReference>
<evidence type="ECO:0000313" key="5">
    <source>
        <dbReference type="Proteomes" id="UP001501243"/>
    </source>
</evidence>
<proteinExistence type="predicted"/>
<dbReference type="Pfam" id="PF13650">
    <property type="entry name" value="Asp_protease_2"/>
    <property type="match status" value="2"/>
</dbReference>
<dbReference type="InterPro" id="IPR034122">
    <property type="entry name" value="Retropepsin-like_bacterial"/>
</dbReference>
<organism evidence="4 5">
    <name type="scientific">Hymenobacter ginsengisoli</name>
    <dbReference type="NCBI Taxonomy" id="1051626"/>
    <lineage>
        <taxon>Bacteria</taxon>
        <taxon>Pseudomonadati</taxon>
        <taxon>Bacteroidota</taxon>
        <taxon>Cytophagia</taxon>
        <taxon>Cytophagales</taxon>
        <taxon>Hymenobacteraceae</taxon>
        <taxon>Hymenobacter</taxon>
    </lineage>
</organism>
<dbReference type="Gene3D" id="2.30.42.10">
    <property type="match status" value="1"/>
</dbReference>
<evidence type="ECO:0000259" key="3">
    <source>
        <dbReference type="PROSITE" id="PS50175"/>
    </source>
</evidence>